<dbReference type="GO" id="GO:0003676">
    <property type="term" value="F:nucleic acid binding"/>
    <property type="evidence" value="ECO:0007669"/>
    <property type="project" value="InterPro"/>
</dbReference>
<evidence type="ECO:0000313" key="3">
    <source>
        <dbReference type="EMBL" id="KAL0462935.1"/>
    </source>
</evidence>
<dbReference type="SUPFAM" id="SSF53098">
    <property type="entry name" value="Ribonuclease H-like"/>
    <property type="match status" value="1"/>
</dbReference>
<dbReference type="InterPro" id="IPR041588">
    <property type="entry name" value="Integrase_H2C2"/>
</dbReference>
<dbReference type="Pfam" id="PF13456">
    <property type="entry name" value="RVT_3"/>
    <property type="match status" value="1"/>
</dbReference>
<dbReference type="CDD" id="cd09279">
    <property type="entry name" value="RNase_HI_like"/>
    <property type="match status" value="1"/>
</dbReference>
<proteinExistence type="predicted"/>
<evidence type="ECO:0000259" key="2">
    <source>
        <dbReference type="Pfam" id="PF17921"/>
    </source>
</evidence>
<dbReference type="PANTHER" id="PTHR48475">
    <property type="entry name" value="RIBONUCLEASE H"/>
    <property type="match status" value="1"/>
</dbReference>
<dbReference type="Pfam" id="PF17921">
    <property type="entry name" value="Integrase_H2C2"/>
    <property type="match status" value="1"/>
</dbReference>
<feature type="domain" description="RNase H type-1" evidence="1">
    <location>
        <begin position="6"/>
        <end position="96"/>
    </location>
</feature>
<dbReference type="InterPro" id="IPR012337">
    <property type="entry name" value="RNaseH-like_sf"/>
</dbReference>
<dbReference type="Gene3D" id="1.10.340.70">
    <property type="match status" value="1"/>
</dbReference>
<protein>
    <recommendedName>
        <fullName evidence="4">RNase H type-1 domain-containing protein</fullName>
    </recommendedName>
</protein>
<dbReference type="GO" id="GO:0004523">
    <property type="term" value="F:RNA-DNA hybrid ribonuclease activity"/>
    <property type="evidence" value="ECO:0007669"/>
    <property type="project" value="InterPro"/>
</dbReference>
<name>A0AAW2YB74_9LAMI</name>
<sequence>MEFAVKFEFKASNNEAEYEALVLGMRMAQDAGTSHLLAYSDFQLIVKQVNGEYEAKKESMVQYLHQVEELKTKFKSFQLHQIPREENIKAGSLSKLASALEDCKTRRITVQHLPQPRIPLDIQPISLNNNDWQTPIIRWIDEGHLPGNRWEATKIKNRAIHFLMQGGILYKKSFTHPLLRCLSQEEGLHVLKEIHDGCCGSHIGTWALANKALRAGYFWPTMKQDTRYLVNKYEKCQRHSTLIHQPVEPLNLMLSPCPFSQWGMDIMGPFPLHLGKRNFSWLP</sequence>
<organism evidence="3">
    <name type="scientific">Sesamum latifolium</name>
    <dbReference type="NCBI Taxonomy" id="2727402"/>
    <lineage>
        <taxon>Eukaryota</taxon>
        <taxon>Viridiplantae</taxon>
        <taxon>Streptophyta</taxon>
        <taxon>Embryophyta</taxon>
        <taxon>Tracheophyta</taxon>
        <taxon>Spermatophyta</taxon>
        <taxon>Magnoliopsida</taxon>
        <taxon>eudicotyledons</taxon>
        <taxon>Gunneridae</taxon>
        <taxon>Pentapetalae</taxon>
        <taxon>asterids</taxon>
        <taxon>lamiids</taxon>
        <taxon>Lamiales</taxon>
        <taxon>Pedaliaceae</taxon>
        <taxon>Sesamum</taxon>
    </lineage>
</organism>
<feature type="domain" description="Integrase zinc-binding" evidence="2">
    <location>
        <begin position="188"/>
        <end position="240"/>
    </location>
</feature>
<comment type="caution">
    <text evidence="3">The sequence shown here is derived from an EMBL/GenBank/DDBJ whole genome shotgun (WGS) entry which is preliminary data.</text>
</comment>
<dbReference type="AlphaFoldDB" id="A0AAW2YB74"/>
<dbReference type="Gene3D" id="3.30.420.10">
    <property type="entry name" value="Ribonuclease H-like superfamily/Ribonuclease H"/>
    <property type="match status" value="1"/>
</dbReference>
<dbReference type="InterPro" id="IPR002156">
    <property type="entry name" value="RNaseH_domain"/>
</dbReference>
<accession>A0AAW2YB74</accession>
<dbReference type="EMBL" id="JACGWN010000001">
    <property type="protein sequence ID" value="KAL0462935.1"/>
    <property type="molecule type" value="Genomic_DNA"/>
</dbReference>
<gene>
    <name evidence="3" type="ORF">Slati_0181100</name>
</gene>
<dbReference type="InterPro" id="IPR036397">
    <property type="entry name" value="RNaseH_sf"/>
</dbReference>
<reference evidence="3" key="2">
    <citation type="journal article" date="2024" name="Plant">
        <title>Genomic evolution and insights into agronomic trait innovations of Sesamum species.</title>
        <authorList>
            <person name="Miao H."/>
            <person name="Wang L."/>
            <person name="Qu L."/>
            <person name="Liu H."/>
            <person name="Sun Y."/>
            <person name="Le M."/>
            <person name="Wang Q."/>
            <person name="Wei S."/>
            <person name="Zheng Y."/>
            <person name="Lin W."/>
            <person name="Duan Y."/>
            <person name="Cao H."/>
            <person name="Xiong S."/>
            <person name="Wang X."/>
            <person name="Wei L."/>
            <person name="Li C."/>
            <person name="Ma Q."/>
            <person name="Ju M."/>
            <person name="Zhao R."/>
            <person name="Li G."/>
            <person name="Mu C."/>
            <person name="Tian Q."/>
            <person name="Mei H."/>
            <person name="Zhang T."/>
            <person name="Gao T."/>
            <person name="Zhang H."/>
        </authorList>
    </citation>
    <scope>NUCLEOTIDE SEQUENCE</scope>
    <source>
        <strain evidence="3">KEN1</strain>
    </source>
</reference>
<evidence type="ECO:0000259" key="1">
    <source>
        <dbReference type="Pfam" id="PF13456"/>
    </source>
</evidence>
<dbReference type="PANTHER" id="PTHR48475:SF2">
    <property type="entry name" value="RIBONUCLEASE H"/>
    <property type="match status" value="1"/>
</dbReference>
<reference evidence="3" key="1">
    <citation type="submission" date="2020-06" db="EMBL/GenBank/DDBJ databases">
        <authorList>
            <person name="Li T."/>
            <person name="Hu X."/>
            <person name="Zhang T."/>
            <person name="Song X."/>
            <person name="Zhang H."/>
            <person name="Dai N."/>
            <person name="Sheng W."/>
            <person name="Hou X."/>
            <person name="Wei L."/>
        </authorList>
    </citation>
    <scope>NUCLEOTIDE SEQUENCE</scope>
    <source>
        <strain evidence="3">KEN1</strain>
        <tissue evidence="3">Leaf</tissue>
    </source>
</reference>
<evidence type="ECO:0008006" key="4">
    <source>
        <dbReference type="Google" id="ProtNLM"/>
    </source>
</evidence>